<evidence type="ECO:0000313" key="3">
    <source>
        <dbReference type="EMBL" id="TKR24289.1"/>
    </source>
</evidence>
<feature type="transmembrane region" description="Helical" evidence="2">
    <location>
        <begin position="29"/>
        <end position="48"/>
    </location>
</feature>
<evidence type="ECO:0000313" key="4">
    <source>
        <dbReference type="Proteomes" id="UP000308121"/>
    </source>
</evidence>
<name>A0A7Z8NQI9_9CELL</name>
<dbReference type="Proteomes" id="UP000308121">
    <property type="component" value="Unassembled WGS sequence"/>
</dbReference>
<dbReference type="AlphaFoldDB" id="A0A7Z8NQI9"/>
<protein>
    <recommendedName>
        <fullName evidence="5">ATP synthase protein I</fullName>
    </recommendedName>
</protein>
<accession>A0A7Z8NQI9</accession>
<evidence type="ECO:0000256" key="1">
    <source>
        <dbReference type="SAM" id="MobiDB-lite"/>
    </source>
</evidence>
<dbReference type="EMBL" id="SZYE01000035">
    <property type="protein sequence ID" value="TKR24289.1"/>
    <property type="molecule type" value="Genomic_DNA"/>
</dbReference>
<feature type="region of interest" description="Disordered" evidence="1">
    <location>
        <begin position="148"/>
        <end position="168"/>
    </location>
</feature>
<reference evidence="3 4" key="1">
    <citation type="submission" date="2019-05" db="EMBL/GenBank/DDBJ databases">
        <title>Genome sequence of Cellulomonas hominis strain CS1.</title>
        <authorList>
            <person name="Belmont J."/>
            <person name="Maclea K.S."/>
        </authorList>
    </citation>
    <scope>NUCLEOTIDE SEQUENCE [LARGE SCALE GENOMIC DNA]</scope>
    <source>
        <strain evidence="3 4">CS1</strain>
    </source>
</reference>
<evidence type="ECO:0000256" key="2">
    <source>
        <dbReference type="SAM" id="Phobius"/>
    </source>
</evidence>
<feature type="transmembrane region" description="Helical" evidence="2">
    <location>
        <begin position="87"/>
        <end position="110"/>
    </location>
</feature>
<comment type="caution">
    <text evidence="3">The sequence shown here is derived from an EMBL/GenBank/DDBJ whole genome shotgun (WGS) entry which is preliminary data.</text>
</comment>
<gene>
    <name evidence="3" type="ORF">FA014_06715</name>
</gene>
<evidence type="ECO:0008006" key="5">
    <source>
        <dbReference type="Google" id="ProtNLM"/>
    </source>
</evidence>
<feature type="transmembrane region" description="Helical" evidence="2">
    <location>
        <begin position="116"/>
        <end position="134"/>
    </location>
</feature>
<proteinExistence type="predicted"/>
<sequence>MTDPTTEPTPRRGDSPEVAAVFRRALRDMIWLVAVVTVVGVAVGWLVAGLPGVWGALIGAAIALVFSGTTTLSMLTTDASAPGRMMAVIMGTWLGKLVVVIVVLAVLRGMDFYDRYVLAVVVAVAVIGSALLDYRAVARGRVPYVSPPGAGSKVPNGDEPDGSTRSVG</sequence>
<dbReference type="RefSeq" id="WP_154728927.1">
    <property type="nucleotide sequence ID" value="NZ_SZYE01000035.1"/>
</dbReference>
<feature type="transmembrane region" description="Helical" evidence="2">
    <location>
        <begin position="54"/>
        <end position="75"/>
    </location>
</feature>
<keyword evidence="2" id="KW-1133">Transmembrane helix</keyword>
<keyword evidence="2" id="KW-0812">Transmembrane</keyword>
<dbReference type="OrthoDB" id="5148809at2"/>
<organism evidence="3 4">
    <name type="scientific">Cellulomonas hominis</name>
    <dbReference type="NCBI Taxonomy" id="156981"/>
    <lineage>
        <taxon>Bacteria</taxon>
        <taxon>Bacillati</taxon>
        <taxon>Actinomycetota</taxon>
        <taxon>Actinomycetes</taxon>
        <taxon>Micrococcales</taxon>
        <taxon>Cellulomonadaceae</taxon>
        <taxon>Cellulomonas</taxon>
    </lineage>
</organism>
<keyword evidence="2" id="KW-0472">Membrane</keyword>